<keyword evidence="1" id="KW-0472">Membrane</keyword>
<feature type="transmembrane region" description="Helical" evidence="1">
    <location>
        <begin position="54"/>
        <end position="73"/>
    </location>
</feature>
<feature type="non-terminal residue" evidence="2">
    <location>
        <position position="87"/>
    </location>
</feature>
<protein>
    <submittedName>
        <fullName evidence="2">Uncharacterized protein</fullName>
    </submittedName>
</protein>
<comment type="caution">
    <text evidence="2">The sequence shown here is derived from an EMBL/GenBank/DDBJ whole genome shotgun (WGS) entry which is preliminary data.</text>
</comment>
<name>A0A7W2ID69_9BURK</name>
<accession>A0A7W2ID69</accession>
<dbReference type="AlphaFoldDB" id="A0A7W2ID69"/>
<dbReference type="RefSeq" id="WP_220456499.1">
    <property type="nucleotide sequence ID" value="NZ_JACEZT010000013.1"/>
</dbReference>
<gene>
    <name evidence="2" type="ORF">H3H37_18300</name>
</gene>
<organism evidence="2 3">
    <name type="scientific">Rugamonas brunnea</name>
    <dbReference type="NCBI Taxonomy" id="2758569"/>
    <lineage>
        <taxon>Bacteria</taxon>
        <taxon>Pseudomonadati</taxon>
        <taxon>Pseudomonadota</taxon>
        <taxon>Betaproteobacteria</taxon>
        <taxon>Burkholderiales</taxon>
        <taxon>Oxalobacteraceae</taxon>
        <taxon>Telluria group</taxon>
        <taxon>Rugamonas</taxon>
    </lineage>
</organism>
<dbReference type="Proteomes" id="UP000534388">
    <property type="component" value="Unassembled WGS sequence"/>
</dbReference>
<keyword evidence="1" id="KW-1133">Transmembrane helix</keyword>
<proteinExistence type="predicted"/>
<reference evidence="2 3" key="1">
    <citation type="submission" date="2020-07" db="EMBL/GenBank/DDBJ databases">
        <title>Novel species isolated from subtropical streams in China.</title>
        <authorList>
            <person name="Lu H."/>
        </authorList>
    </citation>
    <scope>NUCLEOTIDE SEQUENCE [LARGE SCALE GENOMIC DNA]</scope>
    <source>
        <strain evidence="2 3">LX20W</strain>
    </source>
</reference>
<keyword evidence="1" id="KW-0812">Transmembrane</keyword>
<keyword evidence="3" id="KW-1185">Reference proteome</keyword>
<evidence type="ECO:0000313" key="3">
    <source>
        <dbReference type="Proteomes" id="UP000534388"/>
    </source>
</evidence>
<dbReference type="EMBL" id="JACEZT010000013">
    <property type="protein sequence ID" value="MBA5639013.1"/>
    <property type="molecule type" value="Genomic_DNA"/>
</dbReference>
<evidence type="ECO:0000256" key="1">
    <source>
        <dbReference type="SAM" id="Phobius"/>
    </source>
</evidence>
<sequence>MNHDVAWLLALSGRVLEGARLYVDYPEVNPPLIVWLNLPVAWAAGQTGLAPATVFRLAVVALAGIALGAGAALSRGRHAGGGGAGAA</sequence>
<evidence type="ECO:0000313" key="2">
    <source>
        <dbReference type="EMBL" id="MBA5639013.1"/>
    </source>
</evidence>